<sequence>MRKNKPFPKLAKALETAFCGLFRSEALAHRNELIYYRY</sequence>
<proteinExistence type="predicted"/>
<accession>A0A2N5N4K4</accession>
<protein>
    <submittedName>
        <fullName evidence="1">Uncharacterized protein</fullName>
    </submittedName>
</protein>
<organism evidence="1 2">
    <name type="scientific">Paenibacillus pasadenensis</name>
    <dbReference type="NCBI Taxonomy" id="217090"/>
    <lineage>
        <taxon>Bacteria</taxon>
        <taxon>Bacillati</taxon>
        <taxon>Bacillota</taxon>
        <taxon>Bacilli</taxon>
        <taxon>Bacillales</taxon>
        <taxon>Paenibacillaceae</taxon>
        <taxon>Paenibacillus</taxon>
    </lineage>
</organism>
<keyword evidence="2" id="KW-1185">Reference proteome</keyword>
<evidence type="ECO:0000313" key="2">
    <source>
        <dbReference type="Proteomes" id="UP000234789"/>
    </source>
</evidence>
<reference evidence="1 2" key="1">
    <citation type="submission" date="2017-05" db="EMBL/GenBank/DDBJ databases">
        <title>Functional genome analysis of Paenibacillus pasadenensis strain R16: insights on endophytic life style and antifungal activity.</title>
        <authorList>
            <person name="Passera A."/>
            <person name="Marcolungo L."/>
            <person name="Casati P."/>
            <person name="Brasca M."/>
            <person name="Quaglino F."/>
            <person name="Delledonne M."/>
        </authorList>
    </citation>
    <scope>NUCLEOTIDE SEQUENCE [LARGE SCALE GENOMIC DNA]</scope>
    <source>
        <strain evidence="1 2">R16</strain>
    </source>
</reference>
<evidence type="ECO:0000313" key="1">
    <source>
        <dbReference type="EMBL" id="PLT45268.1"/>
    </source>
</evidence>
<name>A0A2N5N4K4_9BACL</name>
<dbReference type="AlphaFoldDB" id="A0A2N5N4K4"/>
<gene>
    <name evidence="1" type="ORF">B8V81_3699</name>
</gene>
<dbReference type="EMBL" id="NFEZ01000004">
    <property type="protein sequence ID" value="PLT45268.1"/>
    <property type="molecule type" value="Genomic_DNA"/>
</dbReference>
<dbReference type="Proteomes" id="UP000234789">
    <property type="component" value="Unassembled WGS sequence"/>
</dbReference>
<comment type="caution">
    <text evidence="1">The sequence shown here is derived from an EMBL/GenBank/DDBJ whole genome shotgun (WGS) entry which is preliminary data.</text>
</comment>